<feature type="domain" description="Major facilitator superfamily (MFS) profile" evidence="7">
    <location>
        <begin position="90"/>
        <end position="520"/>
    </location>
</feature>
<evidence type="ECO:0000256" key="5">
    <source>
        <dbReference type="SAM" id="MobiDB-lite"/>
    </source>
</evidence>
<evidence type="ECO:0000259" key="7">
    <source>
        <dbReference type="PROSITE" id="PS50850"/>
    </source>
</evidence>
<feature type="transmembrane region" description="Helical" evidence="6">
    <location>
        <begin position="308"/>
        <end position="334"/>
    </location>
</feature>
<keyword evidence="3 6" id="KW-1133">Transmembrane helix</keyword>
<accession>A0AA39R4P4</accession>
<proteinExistence type="predicted"/>
<organism evidence="8 9">
    <name type="scientific">Cladonia borealis</name>
    <dbReference type="NCBI Taxonomy" id="184061"/>
    <lineage>
        <taxon>Eukaryota</taxon>
        <taxon>Fungi</taxon>
        <taxon>Dikarya</taxon>
        <taxon>Ascomycota</taxon>
        <taxon>Pezizomycotina</taxon>
        <taxon>Lecanoromycetes</taxon>
        <taxon>OSLEUM clade</taxon>
        <taxon>Lecanoromycetidae</taxon>
        <taxon>Lecanorales</taxon>
        <taxon>Lecanorineae</taxon>
        <taxon>Cladoniaceae</taxon>
        <taxon>Cladonia</taxon>
    </lineage>
</organism>
<feature type="transmembrane region" description="Helical" evidence="6">
    <location>
        <begin position="495"/>
        <end position="517"/>
    </location>
</feature>
<dbReference type="PROSITE" id="PS50850">
    <property type="entry name" value="MFS"/>
    <property type="match status" value="1"/>
</dbReference>
<evidence type="ECO:0000256" key="3">
    <source>
        <dbReference type="ARBA" id="ARBA00022989"/>
    </source>
</evidence>
<feature type="transmembrane region" description="Helical" evidence="6">
    <location>
        <begin position="428"/>
        <end position="450"/>
    </location>
</feature>
<feature type="transmembrane region" description="Helical" evidence="6">
    <location>
        <begin position="160"/>
        <end position="177"/>
    </location>
</feature>
<comment type="subcellular location">
    <subcellularLocation>
        <location evidence="1">Membrane</location>
        <topology evidence="1">Multi-pass membrane protein</topology>
    </subcellularLocation>
</comment>
<feature type="compositionally biased region" description="Low complexity" evidence="5">
    <location>
        <begin position="527"/>
        <end position="537"/>
    </location>
</feature>
<comment type="caution">
    <text evidence="8">The sequence shown here is derived from an EMBL/GenBank/DDBJ whole genome shotgun (WGS) entry which is preliminary data.</text>
</comment>
<feature type="transmembrane region" description="Helical" evidence="6">
    <location>
        <begin position="471"/>
        <end position="489"/>
    </location>
</feature>
<dbReference type="EMBL" id="JAFEKC020000006">
    <property type="protein sequence ID" value="KAK0513770.1"/>
    <property type="molecule type" value="Genomic_DNA"/>
</dbReference>
<dbReference type="Gene3D" id="1.20.1250.20">
    <property type="entry name" value="MFS general substrate transporter like domains"/>
    <property type="match status" value="1"/>
</dbReference>
<keyword evidence="2 6" id="KW-0812">Transmembrane</keyword>
<dbReference type="PANTHER" id="PTHR23502">
    <property type="entry name" value="MAJOR FACILITATOR SUPERFAMILY"/>
    <property type="match status" value="1"/>
</dbReference>
<dbReference type="InterPro" id="IPR020846">
    <property type="entry name" value="MFS_dom"/>
</dbReference>
<reference evidence="8" key="1">
    <citation type="submission" date="2023-03" db="EMBL/GenBank/DDBJ databases">
        <title>Complete genome of Cladonia borealis.</title>
        <authorList>
            <person name="Park H."/>
        </authorList>
    </citation>
    <scope>NUCLEOTIDE SEQUENCE</scope>
    <source>
        <strain evidence="8">ANT050790</strain>
    </source>
</reference>
<dbReference type="SUPFAM" id="SSF103473">
    <property type="entry name" value="MFS general substrate transporter"/>
    <property type="match status" value="1"/>
</dbReference>
<dbReference type="PANTHER" id="PTHR23502:SF157">
    <property type="entry name" value="MAJOR FACILITATOR SUPERFAMILY (MFS) PROFILE DOMAIN-CONTAINING PROTEIN-RELATED"/>
    <property type="match status" value="1"/>
</dbReference>
<dbReference type="GO" id="GO:0022857">
    <property type="term" value="F:transmembrane transporter activity"/>
    <property type="evidence" value="ECO:0007669"/>
    <property type="project" value="InterPro"/>
</dbReference>
<evidence type="ECO:0000313" key="9">
    <source>
        <dbReference type="Proteomes" id="UP001166286"/>
    </source>
</evidence>
<dbReference type="Pfam" id="PF07690">
    <property type="entry name" value="MFS_1"/>
    <property type="match status" value="1"/>
</dbReference>
<feature type="transmembrane region" description="Helical" evidence="6">
    <location>
        <begin position="91"/>
        <end position="107"/>
    </location>
</feature>
<feature type="transmembrane region" description="Helical" evidence="6">
    <location>
        <begin position="396"/>
        <end position="416"/>
    </location>
</feature>
<feature type="compositionally biased region" description="Low complexity" evidence="5">
    <location>
        <begin position="35"/>
        <end position="53"/>
    </location>
</feature>
<keyword evidence="4 6" id="KW-0472">Membrane</keyword>
<gene>
    <name evidence="8" type="ORF">JMJ35_003492</name>
</gene>
<evidence type="ECO:0000256" key="1">
    <source>
        <dbReference type="ARBA" id="ARBA00004141"/>
    </source>
</evidence>
<feature type="transmembrane region" description="Helical" evidence="6">
    <location>
        <begin position="127"/>
        <end position="148"/>
    </location>
</feature>
<feature type="transmembrane region" description="Helical" evidence="6">
    <location>
        <begin position="218"/>
        <end position="243"/>
    </location>
</feature>
<dbReference type="InterPro" id="IPR036259">
    <property type="entry name" value="MFS_trans_sf"/>
</dbReference>
<feature type="transmembrane region" description="Helical" evidence="6">
    <location>
        <begin position="354"/>
        <end position="375"/>
    </location>
</feature>
<evidence type="ECO:0000256" key="6">
    <source>
        <dbReference type="SAM" id="Phobius"/>
    </source>
</evidence>
<dbReference type="GO" id="GO:0016020">
    <property type="term" value="C:membrane"/>
    <property type="evidence" value="ECO:0007669"/>
    <property type="project" value="UniProtKB-SubCell"/>
</dbReference>
<feature type="compositionally biased region" description="Basic and acidic residues" evidence="5">
    <location>
        <begin position="538"/>
        <end position="559"/>
    </location>
</feature>
<sequence>MIEPISPEAYLAIASAAKNTVTKYKDNRHAKKSAKLANASSQNSSNETSLSSGSLDDLLAQEGLQLDEDGYVQFSSDSPAHARAWSQARKVYDMMLIMFLNFFMSAMSNAGTPVASYAMETFGVSRVIALLGFTTAYLIGLAIGHLLFSPYADSFGRKTLYVASAFLFSVFCIPVAATPHIAAVFVGRFVTGFVSAIPRITVISSIDDLFGKSQGRSWAFFASSLTSNIGLIIGPIFASQIAVALNWRWPFYISTIIFSVLSLLFLTTNESSSTNLLNGKIALLRSSRPDIEHHAAPRPLSPSPYQPLVILFASPFVLLTTLISALILSILYILPLILPLIYTSNAYKLTSQTSISLFSLAVIGLLFTVLPRYWNHLSPSSGQRSVSSGQRLMNKYGPLTYVVGALALPIALWWFAWTIPPHTTGTPWVASGLSLILLGWAIGEITIFLLQSLVLFSHAAADKRSVLTDTAFWQAIFGGGGVLVTEVMYKNLNNNIATSVLAAIATVMGLCILVLVYGTTHRRDPRGAAGEEAGQRGLLEEKQKKKERKEREKRERAENGEGEYTSVTAAGAMGLDLDRLAIFPYFF</sequence>
<evidence type="ECO:0000256" key="4">
    <source>
        <dbReference type="ARBA" id="ARBA00023136"/>
    </source>
</evidence>
<evidence type="ECO:0000313" key="8">
    <source>
        <dbReference type="EMBL" id="KAK0513770.1"/>
    </source>
</evidence>
<protein>
    <recommendedName>
        <fullName evidence="7">Major facilitator superfamily (MFS) profile domain-containing protein</fullName>
    </recommendedName>
</protein>
<name>A0AA39R4P4_9LECA</name>
<feature type="transmembrane region" description="Helical" evidence="6">
    <location>
        <begin position="249"/>
        <end position="267"/>
    </location>
</feature>
<dbReference type="InterPro" id="IPR011701">
    <property type="entry name" value="MFS"/>
</dbReference>
<dbReference type="AlphaFoldDB" id="A0AA39R4P4"/>
<dbReference type="Proteomes" id="UP001166286">
    <property type="component" value="Unassembled WGS sequence"/>
</dbReference>
<feature type="region of interest" description="Disordered" evidence="5">
    <location>
        <begin position="526"/>
        <end position="563"/>
    </location>
</feature>
<evidence type="ECO:0000256" key="2">
    <source>
        <dbReference type="ARBA" id="ARBA00022692"/>
    </source>
</evidence>
<keyword evidence="9" id="KW-1185">Reference proteome</keyword>
<feature type="region of interest" description="Disordered" evidence="5">
    <location>
        <begin position="32"/>
        <end position="53"/>
    </location>
</feature>